<dbReference type="GO" id="GO:0031966">
    <property type="term" value="C:mitochondrial membrane"/>
    <property type="evidence" value="ECO:0007669"/>
    <property type="project" value="UniProtKB-SubCell"/>
</dbReference>
<evidence type="ECO:0000256" key="19">
    <source>
        <dbReference type="ARBA" id="ARBA00023055"/>
    </source>
</evidence>
<comment type="similarity">
    <text evidence="8 28">Belongs to the ATG9 family.</text>
</comment>
<evidence type="ECO:0000256" key="27">
    <source>
        <dbReference type="ARBA" id="ARBA00045832"/>
    </source>
</evidence>
<dbReference type="PANTHER" id="PTHR13038:SF13">
    <property type="entry name" value="AUTOPHAGY-RELATED PROTEIN 9A"/>
    <property type="match status" value="1"/>
</dbReference>
<dbReference type="GO" id="GO:0000421">
    <property type="term" value="C:autophagosome membrane"/>
    <property type="evidence" value="ECO:0007669"/>
    <property type="project" value="UniProtKB-SubCell"/>
</dbReference>
<dbReference type="PANTHER" id="PTHR13038">
    <property type="entry name" value="APG9 AUTOPHAGY 9"/>
    <property type="match status" value="1"/>
</dbReference>
<evidence type="ECO:0000256" key="1">
    <source>
        <dbReference type="ARBA" id="ARBA00004107"/>
    </source>
</evidence>
<dbReference type="Pfam" id="PF04109">
    <property type="entry name" value="ATG9"/>
    <property type="match status" value="1"/>
</dbReference>
<gene>
    <name evidence="30" type="ORF">MDA_GLEAN10022950</name>
</gene>
<evidence type="ECO:0000256" key="6">
    <source>
        <dbReference type="ARBA" id="ARBA00004511"/>
    </source>
</evidence>
<accession>L5LYK1</accession>
<evidence type="ECO:0000256" key="28">
    <source>
        <dbReference type="RuleBase" id="RU364027"/>
    </source>
</evidence>
<evidence type="ECO:0000256" key="24">
    <source>
        <dbReference type="ARBA" id="ARBA00024479"/>
    </source>
</evidence>
<evidence type="ECO:0000256" key="18">
    <source>
        <dbReference type="ARBA" id="ARBA00023034"/>
    </source>
</evidence>
<dbReference type="GO" id="GO:0061709">
    <property type="term" value="P:reticulophagy"/>
    <property type="evidence" value="ECO:0007669"/>
    <property type="project" value="TreeGrafter"/>
</dbReference>
<evidence type="ECO:0000256" key="12">
    <source>
        <dbReference type="ARBA" id="ARBA00022753"/>
    </source>
</evidence>
<evidence type="ECO:0000256" key="25">
    <source>
        <dbReference type="ARBA" id="ARBA00024615"/>
    </source>
</evidence>
<keyword evidence="22" id="KW-0325">Glycoprotein</keyword>
<dbReference type="GO" id="GO:0031902">
    <property type="term" value="C:late endosome membrane"/>
    <property type="evidence" value="ECO:0007669"/>
    <property type="project" value="UniProtKB-SubCell"/>
</dbReference>
<evidence type="ECO:0000256" key="20">
    <source>
        <dbReference type="ARBA" id="ARBA00023128"/>
    </source>
</evidence>
<evidence type="ECO:0000256" key="16">
    <source>
        <dbReference type="ARBA" id="ARBA00022990"/>
    </source>
</evidence>
<evidence type="ECO:0000256" key="11">
    <source>
        <dbReference type="ARBA" id="ARBA00022692"/>
    </source>
</evidence>
<comment type="function">
    <text evidence="28">Phospholipid scramblase involved in autophagy. Cycles between the preautophagosomal structure/phagophore assembly site (PAS) and the cytoplasmic vesicle pool and supplies membrane for the growing autophagosome. Lipid scramblase activity plays a key role in preautophagosomal structure/phagophore assembly by distributing the phospholipids that arrive through ATG2 from the cytoplasmic to the luminal leaflet of the bilayer, thereby driving autophagosomal membrane expansion.</text>
</comment>
<feature type="region of interest" description="Disordered" evidence="29">
    <location>
        <begin position="1"/>
        <end position="21"/>
    </location>
</feature>
<keyword evidence="23" id="KW-0968">Cytoplasmic vesicle</keyword>
<proteinExistence type="inferred from homology"/>
<keyword evidence="16" id="KW-0007">Acetylation</keyword>
<keyword evidence="15 28" id="KW-1133">Transmembrane helix</keyword>
<dbReference type="Proteomes" id="UP000010556">
    <property type="component" value="Unassembled WGS sequence"/>
</dbReference>
<feature type="transmembrane region" description="Helical" evidence="28">
    <location>
        <begin position="84"/>
        <end position="107"/>
    </location>
</feature>
<protein>
    <recommendedName>
        <fullName evidence="28">Autophagy-related protein 9</fullName>
    </recommendedName>
</protein>
<dbReference type="GO" id="GO:0000422">
    <property type="term" value="P:autophagy of mitochondrion"/>
    <property type="evidence" value="ECO:0007669"/>
    <property type="project" value="TreeGrafter"/>
</dbReference>
<comment type="catalytic activity">
    <reaction evidence="25">
        <text>a 1,2-diacyl-sn-glycero-3-phosphoethanolamine(in) = a 1,2-diacyl-sn-glycero-3-phosphoethanolamine(out)</text>
        <dbReference type="Rhea" id="RHEA:38895"/>
        <dbReference type="ChEBI" id="CHEBI:64612"/>
    </reaction>
</comment>
<keyword evidence="11 28" id="KW-0812">Transmembrane</keyword>
<dbReference type="InterPro" id="IPR007241">
    <property type="entry name" value="Autophagy-rel_prot_9"/>
</dbReference>
<evidence type="ECO:0000256" key="13">
    <source>
        <dbReference type="ARBA" id="ARBA00022824"/>
    </source>
</evidence>
<evidence type="ECO:0000256" key="26">
    <source>
        <dbReference type="ARBA" id="ARBA00024631"/>
    </source>
</evidence>
<feature type="transmembrane region" description="Helical" evidence="28">
    <location>
        <begin position="319"/>
        <end position="344"/>
    </location>
</feature>
<comment type="function">
    <text evidence="27">Phospholipid scramblase involved in autophagy by mediating autophagosomal membrane expansion. Cycles between the preautophagosomal structure/phagophore assembly site (PAS) and the cytoplasmic vesicle pool and supplies membrane for the growing autophagosome. Lipid scramblase activity plays a key role in preautophagosomal structure/phagophore assembly by distributing the phospholipids that arrive through ATG2 (ATG2A or ATG2B) from the cytoplasmic to the luminal leaflet of the bilayer, thereby driving autophagosomal membrane expansion. Also required to supply phosphatidylinositol 4-phosphate to the autophagosome initiation site by recruiting the phosphatidylinositol 4-kinase beta (PI4KB) in a process dependent on ARFIP2, but not ARFIP1. In addition to autophagy, also plays a role in necrotic cell death.</text>
</comment>
<comment type="caution">
    <text evidence="28">Lacks conserved residue(s) required for the propagation of feature annotation.</text>
</comment>
<keyword evidence="17 28" id="KW-0072">Autophagy</keyword>
<evidence type="ECO:0000256" key="8">
    <source>
        <dbReference type="ARBA" id="ARBA00006185"/>
    </source>
</evidence>
<dbReference type="GO" id="GO:0034727">
    <property type="term" value="P:piecemeal microautophagy of the nucleus"/>
    <property type="evidence" value="ECO:0007669"/>
    <property type="project" value="TreeGrafter"/>
</dbReference>
<dbReference type="GO" id="GO:0034045">
    <property type="term" value="C:phagophore assembly site membrane"/>
    <property type="evidence" value="ECO:0007669"/>
    <property type="project" value="UniProtKB-SubCell"/>
</dbReference>
<keyword evidence="18" id="KW-0333">Golgi apparatus</keyword>
<evidence type="ECO:0000313" key="30">
    <source>
        <dbReference type="EMBL" id="ELK30538.1"/>
    </source>
</evidence>
<evidence type="ECO:0000256" key="15">
    <source>
        <dbReference type="ARBA" id="ARBA00022989"/>
    </source>
</evidence>
<evidence type="ECO:0000256" key="17">
    <source>
        <dbReference type="ARBA" id="ARBA00023006"/>
    </source>
</evidence>
<keyword evidence="12" id="KW-0967">Endosome</keyword>
<keyword evidence="10" id="KW-0597">Phosphoprotein</keyword>
<evidence type="ECO:0000256" key="21">
    <source>
        <dbReference type="ARBA" id="ARBA00023136"/>
    </source>
</evidence>
<keyword evidence="9 28" id="KW-0813">Transport</keyword>
<dbReference type="AlphaFoldDB" id="L5LYK1"/>
<evidence type="ECO:0000256" key="29">
    <source>
        <dbReference type="SAM" id="MobiDB-lite"/>
    </source>
</evidence>
<evidence type="ECO:0000313" key="31">
    <source>
        <dbReference type="Proteomes" id="UP000010556"/>
    </source>
</evidence>
<sequence length="600" mass="67568">MAQFDTEYQRLEASYSDSPPGEEDLLVHVPEGSKCKFLAMTARAGAWGRAGGVGSKGLPFLQGSDISTPVPTAPWHHIENLDLFFSRISFVQFLFVVAFTTFLVSCVDYDILFANKMVNHSLHPTEPVKVTLPDAFLPAQVCSARIQENGSLITILVIAGVFWVHRLIKFIYNICCYWEIHSFYLHALRIPMSALPYCTWQEVQARIVQTQKEHQICIHKRELTELDIYHRILRFQNYMVALVNKSLLPLRFRLPGLGEVVFFTRGLKREPGALGARCWSLYGRCYLRHFNELEHELQSRLNRGYKPASKYMNCFLSPLLTLLAKNCAFFAGSILAVLIALTIYDEDVLAVEHVLTTVTLLGVTVTVCRSFIPDQHLVFCPEQLLRVILAHIHYMPDHWQGNAHRSQTRDEFAQLFQYKAVFILEELLSPIVTPLILIFCLRPRALEIIDFFRNFTVEVVGVGDTCSFAQMDVRQHGHPQWLSAGQTEASVYQQAEDGKTELSLMHFAITNPGWQPPRESTAFLGFLKEQVQRDGAAVGLAQGGLLPENALFTSIQSLQSESEVCSWGLGGDGQSGLQELELRTGHGVEGRTQVVGKLAP</sequence>
<evidence type="ECO:0000256" key="10">
    <source>
        <dbReference type="ARBA" id="ARBA00022553"/>
    </source>
</evidence>
<dbReference type="GO" id="GO:0034497">
    <property type="term" value="P:protein localization to phagophore assembly site"/>
    <property type="evidence" value="ECO:0007669"/>
    <property type="project" value="TreeGrafter"/>
</dbReference>
<keyword evidence="13" id="KW-0256">Endoplasmic reticulum</keyword>
<dbReference type="GO" id="GO:0055038">
    <property type="term" value="C:recycling endosome membrane"/>
    <property type="evidence" value="ECO:0007669"/>
    <property type="project" value="UniProtKB-SubCell"/>
</dbReference>
<dbReference type="GO" id="GO:0005789">
    <property type="term" value="C:endoplasmic reticulum membrane"/>
    <property type="evidence" value="ECO:0007669"/>
    <property type="project" value="UniProtKB-SubCell"/>
</dbReference>
<evidence type="ECO:0000256" key="2">
    <source>
        <dbReference type="ARBA" id="ARBA00004166"/>
    </source>
</evidence>
<evidence type="ECO:0000256" key="14">
    <source>
        <dbReference type="ARBA" id="ARBA00022843"/>
    </source>
</evidence>
<dbReference type="EMBL" id="KB106857">
    <property type="protein sequence ID" value="ELK30538.1"/>
    <property type="molecule type" value="Genomic_DNA"/>
</dbReference>
<comment type="subcellular location">
    <subcellularLocation>
        <location evidence="7">Cytoplasmic vesicle</location>
        <location evidence="7">Autophagosome membrane</location>
        <topology evidence="7">Multi-pass membrane protein</topology>
    </subcellularLocation>
    <subcellularLocation>
        <location evidence="5">Endoplasmic reticulum membrane</location>
        <topology evidence="5">Multi-pass membrane protein</topology>
    </subcellularLocation>
    <subcellularLocation>
        <location evidence="2">Golgi apparatus</location>
        <location evidence="2">trans-Golgi network membrane</location>
        <topology evidence="2">Multi-pass membrane protein</topology>
    </subcellularLocation>
    <subcellularLocation>
        <location evidence="1">Late endosome membrane</location>
        <topology evidence="1">Multi-pass membrane protein</topology>
    </subcellularLocation>
    <subcellularLocation>
        <location evidence="4">Mitochondrion membrane</location>
        <topology evidence="4">Multi-pass membrane protein</topology>
    </subcellularLocation>
    <subcellularLocation>
        <location evidence="6 28">Preautophagosomal structure membrane</location>
        <topology evidence="6 28">Multi-pass membrane protein</topology>
    </subcellularLocation>
    <subcellularLocation>
        <location evidence="3">Recycling endosome membrane</location>
        <topology evidence="3">Multi-pass membrane protein</topology>
    </subcellularLocation>
</comment>
<evidence type="ECO:0000256" key="7">
    <source>
        <dbReference type="ARBA" id="ARBA00004542"/>
    </source>
</evidence>
<dbReference type="GO" id="GO:0005794">
    <property type="term" value="C:Golgi apparatus"/>
    <property type="evidence" value="ECO:0007669"/>
    <property type="project" value="UniProtKB-SubCell"/>
</dbReference>
<evidence type="ECO:0000256" key="3">
    <source>
        <dbReference type="ARBA" id="ARBA00004195"/>
    </source>
</evidence>
<dbReference type="GO" id="GO:0006869">
    <property type="term" value="P:lipid transport"/>
    <property type="evidence" value="ECO:0007669"/>
    <property type="project" value="UniProtKB-KW"/>
</dbReference>
<keyword evidence="14" id="KW-0832">Ubl conjugation</keyword>
<keyword evidence="19 28" id="KW-0445">Lipid transport</keyword>
<comment type="catalytic activity">
    <reaction evidence="24">
        <text>a 1,2-diacyl-sn-glycero-3-phospho-L-serine(in) = a 1,2-diacyl-sn-glycero-3-phospho-L-serine(out)</text>
        <dbReference type="Rhea" id="RHEA:38663"/>
        <dbReference type="ChEBI" id="CHEBI:57262"/>
    </reaction>
</comment>
<evidence type="ECO:0000256" key="23">
    <source>
        <dbReference type="ARBA" id="ARBA00023329"/>
    </source>
</evidence>
<name>L5LYK1_MYODS</name>
<evidence type="ECO:0000256" key="5">
    <source>
        <dbReference type="ARBA" id="ARBA00004477"/>
    </source>
</evidence>
<reference evidence="31" key="1">
    <citation type="journal article" date="2013" name="Science">
        <title>Comparative analysis of bat genomes provides insight into the evolution of flight and immunity.</title>
        <authorList>
            <person name="Zhang G."/>
            <person name="Cowled C."/>
            <person name="Shi Z."/>
            <person name="Huang Z."/>
            <person name="Bishop-Lilly K.A."/>
            <person name="Fang X."/>
            <person name="Wynne J.W."/>
            <person name="Xiong Z."/>
            <person name="Baker M.L."/>
            <person name="Zhao W."/>
            <person name="Tachedjian M."/>
            <person name="Zhu Y."/>
            <person name="Zhou P."/>
            <person name="Jiang X."/>
            <person name="Ng J."/>
            <person name="Yang L."/>
            <person name="Wu L."/>
            <person name="Xiao J."/>
            <person name="Feng Y."/>
            <person name="Chen Y."/>
            <person name="Sun X."/>
            <person name="Zhang Y."/>
            <person name="Marsh G.A."/>
            <person name="Crameri G."/>
            <person name="Broder C.C."/>
            <person name="Frey K.G."/>
            <person name="Wang L.F."/>
            <person name="Wang J."/>
        </authorList>
    </citation>
    <scope>NUCLEOTIDE SEQUENCE [LARGE SCALE GENOMIC DNA]</scope>
</reference>
<keyword evidence="21 28" id="KW-0472">Membrane</keyword>
<comment type="catalytic activity">
    <reaction evidence="26">
        <text>a 1,2-diacyl-sn-glycero-3-phosphocholine(in) = a 1,2-diacyl-sn-glycero-3-phosphocholine(out)</text>
        <dbReference type="Rhea" id="RHEA:38571"/>
        <dbReference type="ChEBI" id="CHEBI:57643"/>
    </reaction>
</comment>
<evidence type="ECO:0000256" key="9">
    <source>
        <dbReference type="ARBA" id="ARBA00022448"/>
    </source>
</evidence>
<keyword evidence="31" id="KW-1185">Reference proteome</keyword>
<keyword evidence="20" id="KW-0496">Mitochondrion</keyword>
<evidence type="ECO:0000256" key="22">
    <source>
        <dbReference type="ARBA" id="ARBA00023180"/>
    </source>
</evidence>
<evidence type="ECO:0000256" key="4">
    <source>
        <dbReference type="ARBA" id="ARBA00004225"/>
    </source>
</evidence>
<organism evidence="30 31">
    <name type="scientific">Myotis davidii</name>
    <name type="common">David's myotis</name>
    <dbReference type="NCBI Taxonomy" id="225400"/>
    <lineage>
        <taxon>Eukaryota</taxon>
        <taxon>Metazoa</taxon>
        <taxon>Chordata</taxon>
        <taxon>Craniata</taxon>
        <taxon>Vertebrata</taxon>
        <taxon>Euteleostomi</taxon>
        <taxon>Mammalia</taxon>
        <taxon>Eutheria</taxon>
        <taxon>Laurasiatheria</taxon>
        <taxon>Chiroptera</taxon>
        <taxon>Yangochiroptera</taxon>
        <taxon>Vespertilionidae</taxon>
        <taxon>Myotis</taxon>
    </lineage>
</organism>